<dbReference type="GeneID" id="91007788"/>
<dbReference type="InterPro" id="IPR001647">
    <property type="entry name" value="HTH_TetR"/>
</dbReference>
<feature type="DNA-binding region" description="H-T-H motif" evidence="4">
    <location>
        <begin position="38"/>
        <end position="57"/>
    </location>
</feature>
<accession>A0A2T5TWL3</accession>
<keyword evidence="3" id="KW-0804">Transcription</keyword>
<gene>
    <name evidence="6" type="ORF">C8J25_11617</name>
</gene>
<dbReference type="Proteomes" id="UP000244013">
    <property type="component" value="Unassembled WGS sequence"/>
</dbReference>
<evidence type="ECO:0000256" key="1">
    <source>
        <dbReference type="ARBA" id="ARBA00023015"/>
    </source>
</evidence>
<evidence type="ECO:0000256" key="2">
    <source>
        <dbReference type="ARBA" id="ARBA00023125"/>
    </source>
</evidence>
<dbReference type="EMBL" id="QAYE01000016">
    <property type="protein sequence ID" value="PTW43656.1"/>
    <property type="molecule type" value="Genomic_DNA"/>
</dbReference>
<evidence type="ECO:0000313" key="7">
    <source>
        <dbReference type="Proteomes" id="UP000244013"/>
    </source>
</evidence>
<dbReference type="AlphaFoldDB" id="A0A2T5TWL3"/>
<proteinExistence type="predicted"/>
<dbReference type="Pfam" id="PF00440">
    <property type="entry name" value="TetR_N"/>
    <property type="match status" value="1"/>
</dbReference>
<dbReference type="PANTHER" id="PTHR47506:SF1">
    <property type="entry name" value="HTH-TYPE TRANSCRIPTIONAL REGULATOR YJDC"/>
    <property type="match status" value="1"/>
</dbReference>
<dbReference type="Gene3D" id="1.10.357.10">
    <property type="entry name" value="Tetracycline Repressor, domain 2"/>
    <property type="match status" value="1"/>
</dbReference>
<comment type="caution">
    <text evidence="6">The sequence shown here is derived from an EMBL/GenBank/DDBJ whole genome shotgun (WGS) entry which is preliminary data.</text>
</comment>
<dbReference type="SUPFAM" id="SSF46689">
    <property type="entry name" value="Homeodomain-like"/>
    <property type="match status" value="1"/>
</dbReference>
<dbReference type="RefSeq" id="WP_107955937.1">
    <property type="nucleotide sequence ID" value="NZ_QAYE01000016.1"/>
</dbReference>
<organism evidence="6 7">
    <name type="scientific">Sphingomonas faeni</name>
    <dbReference type="NCBI Taxonomy" id="185950"/>
    <lineage>
        <taxon>Bacteria</taxon>
        <taxon>Pseudomonadati</taxon>
        <taxon>Pseudomonadota</taxon>
        <taxon>Alphaproteobacteria</taxon>
        <taxon>Sphingomonadales</taxon>
        <taxon>Sphingomonadaceae</taxon>
        <taxon>Sphingomonas</taxon>
    </lineage>
</organism>
<sequence length="198" mass="21100">MTINENKRPRGRPRGFALGAAVEAGQHLFHEHGYENVSVAALTEAIGITPPSFYAAFGSKAAFFKETLRLYSATVVPLDRFLTPGAAPMAALGDMLRAAAHAYTTSPQRRGCLILEHAKAGTTDWGIAAKQIAGENRSRVAQFLDDAEIKASGRVADYVATTMLGLSAAAREGWDQPRLLAVADTAAEALLCRSALEE</sequence>
<dbReference type="PANTHER" id="PTHR47506">
    <property type="entry name" value="TRANSCRIPTIONAL REGULATORY PROTEIN"/>
    <property type="match status" value="1"/>
</dbReference>
<evidence type="ECO:0000256" key="4">
    <source>
        <dbReference type="PROSITE-ProRule" id="PRU00335"/>
    </source>
</evidence>
<keyword evidence="2 4" id="KW-0238">DNA-binding</keyword>
<dbReference type="GO" id="GO:0003677">
    <property type="term" value="F:DNA binding"/>
    <property type="evidence" value="ECO:0007669"/>
    <property type="project" value="UniProtKB-UniRule"/>
</dbReference>
<dbReference type="OrthoDB" id="9795242at2"/>
<reference evidence="6 7" key="1">
    <citation type="submission" date="2018-04" db="EMBL/GenBank/DDBJ databases">
        <title>Genomic Encyclopedia of Type Strains, Phase III (KMG-III): the genomes of soil and plant-associated and newly described type strains.</title>
        <authorList>
            <person name="Whitman W."/>
        </authorList>
    </citation>
    <scope>NUCLEOTIDE SEQUENCE [LARGE SCALE GENOMIC DNA]</scope>
    <source>
        <strain evidence="6 7">MA-olki</strain>
    </source>
</reference>
<dbReference type="SUPFAM" id="SSF48498">
    <property type="entry name" value="Tetracyclin repressor-like, C-terminal domain"/>
    <property type="match status" value="1"/>
</dbReference>
<keyword evidence="1" id="KW-0805">Transcription regulation</keyword>
<name>A0A2T5TWL3_9SPHN</name>
<feature type="domain" description="HTH tetR-type" evidence="5">
    <location>
        <begin position="15"/>
        <end position="75"/>
    </location>
</feature>
<dbReference type="Gene3D" id="1.10.10.60">
    <property type="entry name" value="Homeodomain-like"/>
    <property type="match status" value="1"/>
</dbReference>
<evidence type="ECO:0000259" key="5">
    <source>
        <dbReference type="PROSITE" id="PS50977"/>
    </source>
</evidence>
<protein>
    <submittedName>
        <fullName evidence="6">TetR family transcriptional regulator</fullName>
    </submittedName>
</protein>
<dbReference type="InterPro" id="IPR036271">
    <property type="entry name" value="Tet_transcr_reg_TetR-rel_C_sf"/>
</dbReference>
<evidence type="ECO:0000313" key="6">
    <source>
        <dbReference type="EMBL" id="PTW43656.1"/>
    </source>
</evidence>
<dbReference type="InterPro" id="IPR009057">
    <property type="entry name" value="Homeodomain-like_sf"/>
</dbReference>
<dbReference type="PROSITE" id="PS50977">
    <property type="entry name" value="HTH_TETR_2"/>
    <property type="match status" value="1"/>
</dbReference>
<evidence type="ECO:0000256" key="3">
    <source>
        <dbReference type="ARBA" id="ARBA00023163"/>
    </source>
</evidence>